<proteinExistence type="predicted"/>
<sequence length="66" mass="7102">MTSISPSAVFTPDIARIRPGRETAPAQATGRFDPREVEAIAQRKLEAVPPLPARPLPRGSLLDLKA</sequence>
<name>A0ABS5QAA4_9PROT</name>
<dbReference type="Proteomes" id="UP000766336">
    <property type="component" value="Unassembled WGS sequence"/>
</dbReference>
<comment type="caution">
    <text evidence="2">The sequence shown here is derived from an EMBL/GenBank/DDBJ whole genome shotgun (WGS) entry which is preliminary data.</text>
</comment>
<evidence type="ECO:0000256" key="1">
    <source>
        <dbReference type="SAM" id="MobiDB-lite"/>
    </source>
</evidence>
<dbReference type="EMBL" id="JAHCDA010000001">
    <property type="protein sequence ID" value="MBS7809523.1"/>
    <property type="molecule type" value="Genomic_DNA"/>
</dbReference>
<reference evidence="2 3" key="1">
    <citation type="submission" date="2021-05" db="EMBL/GenBank/DDBJ databases">
        <title>Roseococcus sp. XZZS9, whole genome shotgun sequencing project.</title>
        <authorList>
            <person name="Zhao G."/>
            <person name="Shen L."/>
        </authorList>
    </citation>
    <scope>NUCLEOTIDE SEQUENCE [LARGE SCALE GENOMIC DNA]</scope>
    <source>
        <strain evidence="2 3">XZZS9</strain>
    </source>
</reference>
<feature type="region of interest" description="Disordered" evidence="1">
    <location>
        <begin position="1"/>
        <end position="33"/>
    </location>
</feature>
<evidence type="ECO:0008006" key="4">
    <source>
        <dbReference type="Google" id="ProtNLM"/>
    </source>
</evidence>
<keyword evidence="3" id="KW-1185">Reference proteome</keyword>
<organism evidence="2 3">
    <name type="scientific">Roseococcus pinisoli</name>
    <dbReference type="NCBI Taxonomy" id="2835040"/>
    <lineage>
        <taxon>Bacteria</taxon>
        <taxon>Pseudomonadati</taxon>
        <taxon>Pseudomonadota</taxon>
        <taxon>Alphaproteobacteria</taxon>
        <taxon>Acetobacterales</taxon>
        <taxon>Roseomonadaceae</taxon>
        <taxon>Roseococcus</taxon>
    </lineage>
</organism>
<protein>
    <recommendedName>
        <fullName evidence="4">Flagellar biosynthesis anti-sigma factor FlgM</fullName>
    </recommendedName>
</protein>
<dbReference type="RefSeq" id="WP_213668218.1">
    <property type="nucleotide sequence ID" value="NZ_JAHCDA010000001.1"/>
</dbReference>
<accession>A0ABS5QAA4</accession>
<evidence type="ECO:0000313" key="3">
    <source>
        <dbReference type="Proteomes" id="UP000766336"/>
    </source>
</evidence>
<gene>
    <name evidence="2" type="ORF">KHU32_01150</name>
</gene>
<evidence type="ECO:0000313" key="2">
    <source>
        <dbReference type="EMBL" id="MBS7809523.1"/>
    </source>
</evidence>